<evidence type="ECO:0000313" key="8">
    <source>
        <dbReference type="EMBL" id="BCR88304.1"/>
    </source>
</evidence>
<organism evidence="8 9">
    <name type="scientific">Aspergillus chevalieri</name>
    <name type="common">Eurotium chevalieri</name>
    <dbReference type="NCBI Taxonomy" id="182096"/>
    <lineage>
        <taxon>Eukaryota</taxon>
        <taxon>Fungi</taxon>
        <taxon>Dikarya</taxon>
        <taxon>Ascomycota</taxon>
        <taxon>Pezizomycotina</taxon>
        <taxon>Eurotiomycetes</taxon>
        <taxon>Eurotiomycetidae</taxon>
        <taxon>Eurotiales</taxon>
        <taxon>Aspergillaceae</taxon>
        <taxon>Aspergillus</taxon>
        <taxon>Aspergillus subgen. Aspergillus</taxon>
    </lineage>
</organism>
<comment type="cofactor">
    <cofactor evidence="1">
        <name>heme</name>
        <dbReference type="ChEBI" id="CHEBI:30413"/>
    </cofactor>
</comment>
<keyword evidence="7" id="KW-0812">Transmembrane</keyword>
<dbReference type="GO" id="GO:0020037">
    <property type="term" value="F:heme binding"/>
    <property type="evidence" value="ECO:0007669"/>
    <property type="project" value="InterPro"/>
</dbReference>
<keyword evidence="6" id="KW-0503">Monooxygenase</keyword>
<dbReference type="InterPro" id="IPR050121">
    <property type="entry name" value="Cytochrome_P450_monoxygenase"/>
</dbReference>
<evidence type="ECO:0000313" key="9">
    <source>
        <dbReference type="Proteomes" id="UP000637239"/>
    </source>
</evidence>
<dbReference type="GO" id="GO:0016705">
    <property type="term" value="F:oxidoreductase activity, acting on paired donors, with incorporation or reduction of molecular oxygen"/>
    <property type="evidence" value="ECO:0007669"/>
    <property type="project" value="InterPro"/>
</dbReference>
<keyword evidence="4" id="KW-0560">Oxidoreductase</keyword>
<dbReference type="GO" id="GO:0004497">
    <property type="term" value="F:monooxygenase activity"/>
    <property type="evidence" value="ECO:0007669"/>
    <property type="project" value="UniProtKB-KW"/>
</dbReference>
<dbReference type="PANTHER" id="PTHR24305">
    <property type="entry name" value="CYTOCHROME P450"/>
    <property type="match status" value="1"/>
</dbReference>
<feature type="transmembrane region" description="Helical" evidence="7">
    <location>
        <begin position="59"/>
        <end position="77"/>
    </location>
</feature>
<keyword evidence="9" id="KW-1185">Reference proteome</keyword>
<protein>
    <recommendedName>
        <fullName evidence="10">Cytochrome P450</fullName>
    </recommendedName>
</protein>
<evidence type="ECO:0000256" key="3">
    <source>
        <dbReference type="ARBA" id="ARBA00022723"/>
    </source>
</evidence>
<dbReference type="EMBL" id="AP024419">
    <property type="protein sequence ID" value="BCR88304.1"/>
    <property type="molecule type" value="Genomic_DNA"/>
</dbReference>
<evidence type="ECO:0008006" key="10">
    <source>
        <dbReference type="Google" id="ProtNLM"/>
    </source>
</evidence>
<dbReference type="Pfam" id="PF00067">
    <property type="entry name" value="p450"/>
    <property type="match status" value="1"/>
</dbReference>
<name>A0A7R7VPF0_ASPCH</name>
<feature type="transmembrane region" description="Helical" evidence="7">
    <location>
        <begin position="6"/>
        <end position="21"/>
    </location>
</feature>
<keyword evidence="7" id="KW-1133">Transmembrane helix</keyword>
<evidence type="ECO:0000256" key="7">
    <source>
        <dbReference type="SAM" id="Phobius"/>
    </source>
</evidence>
<keyword evidence="3" id="KW-0479">Metal-binding</keyword>
<evidence type="ECO:0000256" key="5">
    <source>
        <dbReference type="ARBA" id="ARBA00023004"/>
    </source>
</evidence>
<evidence type="ECO:0000256" key="2">
    <source>
        <dbReference type="ARBA" id="ARBA00010617"/>
    </source>
</evidence>
<evidence type="ECO:0000256" key="1">
    <source>
        <dbReference type="ARBA" id="ARBA00001971"/>
    </source>
</evidence>
<dbReference type="GO" id="GO:0005506">
    <property type="term" value="F:iron ion binding"/>
    <property type="evidence" value="ECO:0007669"/>
    <property type="project" value="InterPro"/>
</dbReference>
<comment type="similarity">
    <text evidence="2">Belongs to the cytochrome P450 family.</text>
</comment>
<feature type="transmembrane region" description="Helical" evidence="7">
    <location>
        <begin position="33"/>
        <end position="53"/>
    </location>
</feature>
<keyword evidence="5" id="KW-0408">Iron</keyword>
<sequence>MDNTLASLSVVAGISLHLLVFRHGEWDTSSPSVVICHLLLLSIGPASAYYGIIQSCSPLLVWKIGGYYLLGLYSLVYRGFLHRLCQFPGPFLARLSNFYLTRLSAKNLHLYEEVQALHREYGDIVRVGPSKLSITHPDAVKAIYSNAYPLPKDHGIHCSTRAFLCHSRATNRFTPVGGGFGIRRLVLKVNLRINQSLYSKLTLSALQAYEPVVQVYSNQLVDVIDRDLDKPIDITRWLSYYAFDVMGNLAFGKTFDMIRDGKESYFLQTIRTDMSVIGYLKHQPWLFPLFAKTPLLNANHLAFWKWIEDRMTERIESWKGDRRDVFA</sequence>
<dbReference type="KEGG" id="ache:ACHE_40868A"/>
<dbReference type="GeneID" id="66982663"/>
<evidence type="ECO:0000256" key="4">
    <source>
        <dbReference type="ARBA" id="ARBA00023002"/>
    </source>
</evidence>
<evidence type="ECO:0000256" key="6">
    <source>
        <dbReference type="ARBA" id="ARBA00023033"/>
    </source>
</evidence>
<accession>A0A7R7VPF0</accession>
<keyword evidence="7" id="KW-0472">Membrane</keyword>
<reference evidence="8" key="1">
    <citation type="submission" date="2021-01" db="EMBL/GenBank/DDBJ databases">
        <authorList>
            <consortium name="Aspergillus chevalieri M1 genome sequencing consortium"/>
            <person name="Kazuki M."/>
            <person name="Futagami T."/>
        </authorList>
    </citation>
    <scope>NUCLEOTIDE SEQUENCE</scope>
    <source>
        <strain evidence="8">M1</strain>
    </source>
</reference>
<dbReference type="RefSeq" id="XP_043136826.1">
    <property type="nucleotide sequence ID" value="XM_043279115.1"/>
</dbReference>
<dbReference type="InterPro" id="IPR036396">
    <property type="entry name" value="Cyt_P450_sf"/>
</dbReference>
<reference evidence="8" key="2">
    <citation type="submission" date="2021-02" db="EMBL/GenBank/DDBJ databases">
        <title>Aspergillus chevalieri M1 genome sequence.</title>
        <authorList>
            <person name="Kadooka C."/>
            <person name="Mori K."/>
            <person name="Futagami T."/>
        </authorList>
    </citation>
    <scope>NUCLEOTIDE SEQUENCE</scope>
    <source>
        <strain evidence="8">M1</strain>
    </source>
</reference>
<dbReference type="SUPFAM" id="SSF48264">
    <property type="entry name" value="Cytochrome P450"/>
    <property type="match status" value="1"/>
</dbReference>
<gene>
    <name evidence="8" type="ORF">ACHE_40868A</name>
</gene>
<dbReference type="InterPro" id="IPR001128">
    <property type="entry name" value="Cyt_P450"/>
</dbReference>
<dbReference type="AlphaFoldDB" id="A0A7R7VPF0"/>
<dbReference type="Gene3D" id="1.10.630.10">
    <property type="entry name" value="Cytochrome P450"/>
    <property type="match status" value="1"/>
</dbReference>
<dbReference type="Proteomes" id="UP000637239">
    <property type="component" value="Chromosome 4"/>
</dbReference>
<dbReference type="PANTHER" id="PTHR24305:SF187">
    <property type="entry name" value="P450, PUTATIVE (EUROFUNG)-RELATED"/>
    <property type="match status" value="1"/>
</dbReference>
<proteinExistence type="inferred from homology"/>